<name>A0AAD6L9Z9_9ROSI</name>
<comment type="caution">
    <text evidence="1">The sequence shown here is derived from an EMBL/GenBank/DDBJ whole genome shotgun (WGS) entry which is preliminary data.</text>
</comment>
<proteinExistence type="predicted"/>
<reference evidence="1" key="1">
    <citation type="journal article" date="2023" name="Mol. Ecol. Resour.">
        <title>Chromosome-level genome assembly of a triploid poplar Populus alba 'Berolinensis'.</title>
        <authorList>
            <person name="Chen S."/>
            <person name="Yu Y."/>
            <person name="Wang X."/>
            <person name="Wang S."/>
            <person name="Zhang T."/>
            <person name="Zhou Y."/>
            <person name="He R."/>
            <person name="Meng N."/>
            <person name="Wang Y."/>
            <person name="Liu W."/>
            <person name="Liu Z."/>
            <person name="Liu J."/>
            <person name="Guo Q."/>
            <person name="Huang H."/>
            <person name="Sederoff R.R."/>
            <person name="Wang G."/>
            <person name="Qu G."/>
            <person name="Chen S."/>
        </authorList>
    </citation>
    <scope>NUCLEOTIDE SEQUENCE</scope>
    <source>
        <strain evidence="1">SC-2020</strain>
    </source>
</reference>
<evidence type="ECO:0000313" key="1">
    <source>
        <dbReference type="EMBL" id="KAJ6952292.1"/>
    </source>
</evidence>
<evidence type="ECO:0000313" key="2">
    <source>
        <dbReference type="Proteomes" id="UP001164929"/>
    </source>
</evidence>
<accession>A0AAD6L9Z9</accession>
<organism evidence="1 2">
    <name type="scientific">Populus alba x Populus x berolinensis</name>
    <dbReference type="NCBI Taxonomy" id="444605"/>
    <lineage>
        <taxon>Eukaryota</taxon>
        <taxon>Viridiplantae</taxon>
        <taxon>Streptophyta</taxon>
        <taxon>Embryophyta</taxon>
        <taxon>Tracheophyta</taxon>
        <taxon>Spermatophyta</taxon>
        <taxon>Magnoliopsida</taxon>
        <taxon>eudicotyledons</taxon>
        <taxon>Gunneridae</taxon>
        <taxon>Pentapetalae</taxon>
        <taxon>rosids</taxon>
        <taxon>fabids</taxon>
        <taxon>Malpighiales</taxon>
        <taxon>Salicaceae</taxon>
        <taxon>Saliceae</taxon>
        <taxon>Populus</taxon>
    </lineage>
</organism>
<sequence>MISVSYFLFYSLTGLDYLWEKRSTSGADQGYFNGLSHRFEIQPA</sequence>
<protein>
    <submittedName>
        <fullName evidence="1">Uncharacterized protein</fullName>
    </submittedName>
</protein>
<dbReference type="Proteomes" id="UP001164929">
    <property type="component" value="Chromosome 19"/>
</dbReference>
<keyword evidence="2" id="KW-1185">Reference proteome</keyword>
<dbReference type="EMBL" id="JAQIZT010000019">
    <property type="protein sequence ID" value="KAJ6952292.1"/>
    <property type="molecule type" value="Genomic_DNA"/>
</dbReference>
<gene>
    <name evidence="1" type="ORF">NC653_041439</name>
</gene>
<dbReference type="AlphaFoldDB" id="A0AAD6L9Z9"/>